<dbReference type="Proteomes" id="UP000033860">
    <property type="component" value="Unassembled WGS sequence"/>
</dbReference>
<feature type="transmembrane region" description="Helical" evidence="1">
    <location>
        <begin position="64"/>
        <end position="83"/>
    </location>
</feature>
<dbReference type="AlphaFoldDB" id="A0A0G1RTP7"/>
<keyword evidence="1" id="KW-1133">Transmembrane helix</keyword>
<dbReference type="EMBL" id="LCNT01000008">
    <property type="protein sequence ID" value="KKU60664.1"/>
    <property type="molecule type" value="Genomic_DNA"/>
</dbReference>
<evidence type="ECO:0000313" key="2">
    <source>
        <dbReference type="EMBL" id="KKU60664.1"/>
    </source>
</evidence>
<comment type="caution">
    <text evidence="2">The sequence shown here is derived from an EMBL/GenBank/DDBJ whole genome shotgun (WGS) entry which is preliminary data.</text>
</comment>
<protein>
    <submittedName>
        <fullName evidence="2">Uncharacterized protein</fullName>
    </submittedName>
</protein>
<dbReference type="Pfam" id="PF18901">
    <property type="entry name" value="DUF5657"/>
    <property type="match status" value="1"/>
</dbReference>
<evidence type="ECO:0000313" key="3">
    <source>
        <dbReference type="Proteomes" id="UP000033860"/>
    </source>
</evidence>
<proteinExistence type="predicted"/>
<accession>A0A0G1RTP7</accession>
<feature type="transmembrane region" description="Helical" evidence="1">
    <location>
        <begin position="23"/>
        <end position="44"/>
    </location>
</feature>
<gene>
    <name evidence="2" type="ORF">UX85_C0008G0038</name>
</gene>
<dbReference type="InterPro" id="IPR043716">
    <property type="entry name" value="DUF5657"/>
</dbReference>
<sequence length="84" mass="9253">MTPFDKFIEFITRQGMIELEAVILGKAAVILLLLLYLAFSLVVVRQVNLMNKTINGLMEKRLLVAAKALVGLAMVVLILGLIVL</sequence>
<reference evidence="2 3" key="1">
    <citation type="journal article" date="2015" name="Nature">
        <title>rRNA introns, odd ribosomes, and small enigmatic genomes across a large radiation of phyla.</title>
        <authorList>
            <person name="Brown C.T."/>
            <person name="Hug L.A."/>
            <person name="Thomas B.C."/>
            <person name="Sharon I."/>
            <person name="Castelle C.J."/>
            <person name="Singh A."/>
            <person name="Wilkins M.J."/>
            <person name="Williams K.H."/>
            <person name="Banfield J.F."/>
        </authorList>
    </citation>
    <scope>NUCLEOTIDE SEQUENCE [LARGE SCALE GENOMIC DNA]</scope>
</reference>
<keyword evidence="1" id="KW-0812">Transmembrane</keyword>
<keyword evidence="1" id="KW-0472">Membrane</keyword>
<organism evidence="2 3">
    <name type="scientific">Candidatus Beckwithbacteria bacterium GW2011_GWB1_47_15</name>
    <dbReference type="NCBI Taxonomy" id="1618371"/>
    <lineage>
        <taxon>Bacteria</taxon>
        <taxon>Candidatus Beckwithiibacteriota</taxon>
    </lineage>
</organism>
<evidence type="ECO:0000256" key="1">
    <source>
        <dbReference type="SAM" id="Phobius"/>
    </source>
</evidence>
<name>A0A0G1RTP7_9BACT</name>